<dbReference type="PROSITE" id="PS51293">
    <property type="entry name" value="SANT"/>
    <property type="match status" value="1"/>
</dbReference>
<organism evidence="2 3">
    <name type="scientific">Tritrichomonas foetus</name>
    <dbReference type="NCBI Taxonomy" id="1144522"/>
    <lineage>
        <taxon>Eukaryota</taxon>
        <taxon>Metamonada</taxon>
        <taxon>Parabasalia</taxon>
        <taxon>Tritrichomonadida</taxon>
        <taxon>Tritrichomonadidae</taxon>
        <taxon>Tritrichomonas</taxon>
    </lineage>
</organism>
<dbReference type="GO" id="GO:0032991">
    <property type="term" value="C:protein-containing complex"/>
    <property type="evidence" value="ECO:0007669"/>
    <property type="project" value="UniProtKB-ARBA"/>
</dbReference>
<dbReference type="CDD" id="cd00167">
    <property type="entry name" value="SANT"/>
    <property type="match status" value="1"/>
</dbReference>
<evidence type="ECO:0000313" key="3">
    <source>
        <dbReference type="Proteomes" id="UP000179807"/>
    </source>
</evidence>
<dbReference type="RefSeq" id="XP_068359113.1">
    <property type="nucleotide sequence ID" value="XM_068504760.1"/>
</dbReference>
<proteinExistence type="predicted"/>
<dbReference type="Pfam" id="PF00249">
    <property type="entry name" value="Myb_DNA-binding"/>
    <property type="match status" value="1"/>
</dbReference>
<keyword evidence="3" id="KW-1185">Reference proteome</keyword>
<gene>
    <name evidence="2" type="ORF">TRFO_26129</name>
</gene>
<dbReference type="InterPro" id="IPR001005">
    <property type="entry name" value="SANT/Myb"/>
</dbReference>
<dbReference type="InterPro" id="IPR017884">
    <property type="entry name" value="SANT_dom"/>
</dbReference>
<dbReference type="OrthoDB" id="10258692at2759"/>
<dbReference type="PANTHER" id="PTHR13992:SF39">
    <property type="entry name" value="SMRTER, ISOFORM G"/>
    <property type="match status" value="1"/>
</dbReference>
<name>A0A1J4K3F6_9EUKA</name>
<evidence type="ECO:0000259" key="1">
    <source>
        <dbReference type="PROSITE" id="PS51293"/>
    </source>
</evidence>
<sequence>MKDNKKHITQSHINSQVPSKIKYQRIFDLPQYQDMFSIHDENLSVFYSTIFGFQFLNYSKKQELVQKYMKYQKNNTELLEPAVDSINLREHKDETYWGDEQVPESTVPFEGPLSIVGVSNDVEQHYSNEYDFLSFNDKNCFVEDPEREHLIYKRRNYWTEQDKNKFYELFMEIPHQFRKISEHFPGKNTKDMIEFYYMTKTTFDFDSFRAATMDKKQLAARKKKVITEGPIKRH</sequence>
<dbReference type="InterPro" id="IPR051571">
    <property type="entry name" value="N-CoR_corepressor"/>
</dbReference>
<reference evidence="2" key="1">
    <citation type="submission" date="2016-10" db="EMBL/GenBank/DDBJ databases">
        <authorList>
            <person name="Benchimol M."/>
            <person name="Almeida L.G."/>
            <person name="Vasconcelos A.T."/>
            <person name="Perreira-Neves A."/>
            <person name="Rosa I.A."/>
            <person name="Tasca T."/>
            <person name="Bogo M.R."/>
            <person name="de Souza W."/>
        </authorList>
    </citation>
    <scope>NUCLEOTIDE SEQUENCE [LARGE SCALE GENOMIC DNA]</scope>
    <source>
        <strain evidence="2">K</strain>
    </source>
</reference>
<dbReference type="InterPro" id="IPR009057">
    <property type="entry name" value="Homeodomain-like_sf"/>
</dbReference>
<dbReference type="GO" id="GO:0006357">
    <property type="term" value="P:regulation of transcription by RNA polymerase II"/>
    <property type="evidence" value="ECO:0007669"/>
    <property type="project" value="TreeGrafter"/>
</dbReference>
<comment type="caution">
    <text evidence="2">The sequence shown here is derived from an EMBL/GenBank/DDBJ whole genome shotgun (WGS) entry which is preliminary data.</text>
</comment>
<dbReference type="GeneID" id="94839464"/>
<dbReference type="AlphaFoldDB" id="A0A1J4K3F6"/>
<dbReference type="GO" id="GO:0005654">
    <property type="term" value="C:nucleoplasm"/>
    <property type="evidence" value="ECO:0007669"/>
    <property type="project" value="UniProtKB-ARBA"/>
</dbReference>
<dbReference type="Proteomes" id="UP000179807">
    <property type="component" value="Unassembled WGS sequence"/>
</dbReference>
<dbReference type="Gene3D" id="1.10.10.60">
    <property type="entry name" value="Homeodomain-like"/>
    <property type="match status" value="1"/>
</dbReference>
<dbReference type="GO" id="GO:0000785">
    <property type="term" value="C:chromatin"/>
    <property type="evidence" value="ECO:0007669"/>
    <property type="project" value="TreeGrafter"/>
</dbReference>
<dbReference type="SUPFAM" id="SSF46689">
    <property type="entry name" value="Homeodomain-like"/>
    <property type="match status" value="1"/>
</dbReference>
<feature type="domain" description="SANT" evidence="1">
    <location>
        <begin position="153"/>
        <end position="204"/>
    </location>
</feature>
<accession>A0A1J4K3F6</accession>
<dbReference type="SMART" id="SM00717">
    <property type="entry name" value="SANT"/>
    <property type="match status" value="1"/>
</dbReference>
<dbReference type="VEuPathDB" id="TrichDB:TRFO_26129"/>
<protein>
    <recommendedName>
        <fullName evidence="1">SANT domain-containing protein</fullName>
    </recommendedName>
</protein>
<evidence type="ECO:0000313" key="2">
    <source>
        <dbReference type="EMBL" id="OHT05977.1"/>
    </source>
</evidence>
<dbReference type="EMBL" id="MLAK01000740">
    <property type="protein sequence ID" value="OHT05977.1"/>
    <property type="molecule type" value="Genomic_DNA"/>
</dbReference>
<dbReference type="PANTHER" id="PTHR13992">
    <property type="entry name" value="NUCLEAR RECEPTOR CO-REPRESSOR RELATED NCOR"/>
    <property type="match status" value="1"/>
</dbReference>